<organism evidence="2 3">
    <name type="scientific">Candidatus Sphingobacterium stercoripullorum</name>
    <dbReference type="NCBI Taxonomy" id="2838759"/>
    <lineage>
        <taxon>Bacteria</taxon>
        <taxon>Pseudomonadati</taxon>
        <taxon>Bacteroidota</taxon>
        <taxon>Sphingobacteriia</taxon>
        <taxon>Sphingobacteriales</taxon>
        <taxon>Sphingobacteriaceae</taxon>
        <taxon>Sphingobacterium</taxon>
    </lineage>
</organism>
<dbReference type="Pfam" id="PF11396">
    <property type="entry name" value="PepSY_like"/>
    <property type="match status" value="1"/>
</dbReference>
<reference evidence="2" key="2">
    <citation type="submission" date="2021-04" db="EMBL/GenBank/DDBJ databases">
        <authorList>
            <person name="Gilroy R."/>
        </authorList>
    </citation>
    <scope>NUCLEOTIDE SEQUENCE</scope>
    <source>
        <strain evidence="2">1719</strain>
    </source>
</reference>
<comment type="caution">
    <text evidence="2">The sequence shown here is derived from an EMBL/GenBank/DDBJ whole genome shotgun (WGS) entry which is preliminary data.</text>
</comment>
<dbReference type="AlphaFoldDB" id="A0A9D2AYS6"/>
<protein>
    <submittedName>
        <fullName evidence="2">PepSY-like domain-containing protein</fullName>
    </submittedName>
</protein>
<proteinExistence type="predicted"/>
<sequence length="148" mass="17491">MRRFSLIVFLTFGFTTFLVGQKLKSSLVPKELRDVFNQSFPKAKDISWKKKGDLYEVEFEEGLWNNDRTAWFNQQGEQLGLKEDIPKRKLPEKILNAISKNYKYFWILDVEKLSYKGTLTYEVDMKSFTKQWKVVFTPQGEEVSKVSD</sequence>
<dbReference type="InterPro" id="IPR021533">
    <property type="entry name" value="PepSY-like"/>
</dbReference>
<accession>A0A9D2AYS6</accession>
<evidence type="ECO:0000259" key="1">
    <source>
        <dbReference type="Pfam" id="PF11396"/>
    </source>
</evidence>
<feature type="domain" description="Putative beta-lactamase-inhibitor-like PepSY-like" evidence="1">
    <location>
        <begin position="55"/>
        <end position="140"/>
    </location>
</feature>
<evidence type="ECO:0000313" key="2">
    <source>
        <dbReference type="EMBL" id="HIX54820.1"/>
    </source>
</evidence>
<reference evidence="2" key="1">
    <citation type="journal article" date="2021" name="PeerJ">
        <title>Extensive microbial diversity within the chicken gut microbiome revealed by metagenomics and culture.</title>
        <authorList>
            <person name="Gilroy R."/>
            <person name="Ravi A."/>
            <person name="Getino M."/>
            <person name="Pursley I."/>
            <person name="Horton D.L."/>
            <person name="Alikhan N.F."/>
            <person name="Baker D."/>
            <person name="Gharbi K."/>
            <person name="Hall N."/>
            <person name="Watson M."/>
            <person name="Adriaenssens E.M."/>
            <person name="Foster-Nyarko E."/>
            <person name="Jarju S."/>
            <person name="Secka A."/>
            <person name="Antonio M."/>
            <person name="Oren A."/>
            <person name="Chaudhuri R.R."/>
            <person name="La Ragione R."/>
            <person name="Hildebrand F."/>
            <person name="Pallen M.J."/>
        </authorList>
    </citation>
    <scope>NUCLEOTIDE SEQUENCE</scope>
    <source>
        <strain evidence="2">1719</strain>
    </source>
</reference>
<dbReference type="SUPFAM" id="SSF160574">
    <property type="entry name" value="BT0923-like"/>
    <property type="match status" value="1"/>
</dbReference>
<dbReference type="Proteomes" id="UP000824156">
    <property type="component" value="Unassembled WGS sequence"/>
</dbReference>
<dbReference type="EMBL" id="DXEZ01000205">
    <property type="protein sequence ID" value="HIX54820.1"/>
    <property type="molecule type" value="Genomic_DNA"/>
</dbReference>
<gene>
    <name evidence="2" type="ORF">H9853_07320</name>
</gene>
<name>A0A9D2AYS6_9SPHI</name>
<dbReference type="Gene3D" id="3.10.450.360">
    <property type="match status" value="1"/>
</dbReference>
<evidence type="ECO:0000313" key="3">
    <source>
        <dbReference type="Proteomes" id="UP000824156"/>
    </source>
</evidence>